<accession>A0A6F8XLQ2</accession>
<sequence>MPAGKNQAELTVQAGDALMRMIQKAYGYDDEKAYHRVGITSMIGESDEHVITTLDDMRRITDYAKQHSIGRLSFWSLNRDRKCPDGTRGPDDCTSIDQEQWAYTKIILAKIRVKRVGGRPRTRPDRVLAGKAYYRQRHAVECGINQLQQHRAMATRYDKLAVGYEATVTIAVINQWL</sequence>
<reference evidence="1 2" key="1">
    <citation type="submission" date="2020-03" db="EMBL/GenBank/DDBJ databases">
        <title>Whole genome shotgun sequence of Phytohabitans flavus NBRC 107702.</title>
        <authorList>
            <person name="Komaki H."/>
            <person name="Tamura T."/>
        </authorList>
    </citation>
    <scope>NUCLEOTIDE SEQUENCE [LARGE SCALE GENOMIC DNA]</scope>
    <source>
        <strain evidence="1 2">NBRC 107702</strain>
    </source>
</reference>
<reference evidence="1 2" key="2">
    <citation type="submission" date="2020-03" db="EMBL/GenBank/DDBJ databases">
        <authorList>
            <person name="Ichikawa N."/>
            <person name="Kimura A."/>
            <person name="Kitahashi Y."/>
            <person name="Uohara A."/>
        </authorList>
    </citation>
    <scope>NUCLEOTIDE SEQUENCE [LARGE SCALE GENOMIC DNA]</scope>
    <source>
        <strain evidence="1 2">NBRC 107702</strain>
    </source>
</reference>
<dbReference type="AlphaFoldDB" id="A0A6F8XLQ2"/>
<name>A0A6F8XLQ2_9ACTN</name>
<evidence type="ECO:0008006" key="3">
    <source>
        <dbReference type="Google" id="ProtNLM"/>
    </source>
</evidence>
<gene>
    <name evidence="1" type="ORF">Pflav_011640</name>
</gene>
<keyword evidence="2" id="KW-1185">Reference proteome</keyword>
<proteinExistence type="predicted"/>
<dbReference type="EMBL" id="AP022870">
    <property type="protein sequence ID" value="BCB74754.1"/>
    <property type="molecule type" value="Genomic_DNA"/>
</dbReference>
<evidence type="ECO:0000313" key="1">
    <source>
        <dbReference type="EMBL" id="BCB74754.1"/>
    </source>
</evidence>
<dbReference type="KEGG" id="pfla:Pflav_011640"/>
<dbReference type="Proteomes" id="UP000502508">
    <property type="component" value="Chromosome"/>
</dbReference>
<evidence type="ECO:0000313" key="2">
    <source>
        <dbReference type="Proteomes" id="UP000502508"/>
    </source>
</evidence>
<protein>
    <recommendedName>
        <fullName evidence="3">Transposase DDE domain-containing protein</fullName>
    </recommendedName>
</protein>
<dbReference type="Gene3D" id="3.20.20.80">
    <property type="entry name" value="Glycosidases"/>
    <property type="match status" value="1"/>
</dbReference>
<organism evidence="1 2">
    <name type="scientific">Phytohabitans flavus</name>
    <dbReference type="NCBI Taxonomy" id="1076124"/>
    <lineage>
        <taxon>Bacteria</taxon>
        <taxon>Bacillati</taxon>
        <taxon>Actinomycetota</taxon>
        <taxon>Actinomycetes</taxon>
        <taxon>Micromonosporales</taxon>
        <taxon>Micromonosporaceae</taxon>
    </lineage>
</organism>